<dbReference type="InterPro" id="IPR032821">
    <property type="entry name" value="PKS_assoc"/>
</dbReference>
<dbReference type="SUPFAM" id="SSF53901">
    <property type="entry name" value="Thiolase-like"/>
    <property type="match status" value="1"/>
</dbReference>
<keyword evidence="12" id="KW-1185">Reference proteome</keyword>
<evidence type="ECO:0000256" key="1">
    <source>
        <dbReference type="ARBA" id="ARBA00001957"/>
    </source>
</evidence>
<feature type="region of interest" description="Disordered" evidence="8">
    <location>
        <begin position="76"/>
        <end position="97"/>
    </location>
</feature>
<dbReference type="SMART" id="SM00827">
    <property type="entry name" value="PKS_AT"/>
    <property type="match status" value="1"/>
</dbReference>
<comment type="cofactor">
    <cofactor evidence="1">
        <name>pantetheine 4'-phosphate</name>
        <dbReference type="ChEBI" id="CHEBI:47942"/>
    </cofactor>
</comment>
<dbReference type="InterPro" id="IPR020841">
    <property type="entry name" value="PKS_Beta-ketoAc_synthase_dom"/>
</dbReference>
<evidence type="ECO:0000256" key="8">
    <source>
        <dbReference type="SAM" id="MobiDB-lite"/>
    </source>
</evidence>
<keyword evidence="2" id="KW-0596">Phosphopantetheine</keyword>
<dbReference type="Pfam" id="PF18369">
    <property type="entry name" value="PKS_DE"/>
    <property type="match status" value="1"/>
</dbReference>
<dbReference type="InterPro" id="IPR016035">
    <property type="entry name" value="Acyl_Trfase/lysoPLipase"/>
</dbReference>
<dbReference type="InterPro" id="IPR014031">
    <property type="entry name" value="Ketoacyl_synth_C"/>
</dbReference>
<dbReference type="Pfam" id="PF08659">
    <property type="entry name" value="KR"/>
    <property type="match status" value="1"/>
</dbReference>
<dbReference type="InterPro" id="IPR009081">
    <property type="entry name" value="PP-bd_ACP"/>
</dbReference>
<dbReference type="InterPro" id="IPR006162">
    <property type="entry name" value="Ppantetheine_attach_site"/>
</dbReference>
<dbReference type="SUPFAM" id="SSF51735">
    <property type="entry name" value="NAD(P)-binding Rossmann-fold domains"/>
    <property type="match status" value="2"/>
</dbReference>
<dbReference type="InterPro" id="IPR018201">
    <property type="entry name" value="Ketoacyl_synth_AS"/>
</dbReference>
<dbReference type="GO" id="GO:0033068">
    <property type="term" value="P:macrolide biosynthetic process"/>
    <property type="evidence" value="ECO:0007669"/>
    <property type="project" value="UniProtKB-ARBA"/>
</dbReference>
<dbReference type="Gene3D" id="3.40.366.10">
    <property type="entry name" value="Malonyl-Coenzyme A Acyl Carrier Protein, domain 2"/>
    <property type="match status" value="1"/>
</dbReference>
<dbReference type="Pfam" id="PF08990">
    <property type="entry name" value="Docking"/>
    <property type="match status" value="1"/>
</dbReference>
<sequence>MADEQELTDALRWMAADLHRTRQQLAEAEAKAHEPIAIVGMACRYPGGVRSPEDLWDLVATGRDGTGDFPANREWDIDRLYDPDPDASGTSTTRRGGFLHDADQFDAAAFGLSPREATAIDPQQRLLLETAWEACERARIDPAALRGSDTGVFAGVLYNDYATRLRQIPPEYEGFVANGSTGSVASGRIAYTLGLEGPAVSVDTACSASLVAIHLACRALRGGEVSLALSGGVTVMSTPRMFIEFSRQRGLSPDGRCKSYAASADGTGFGEGVGLLVLERLSDAVRNGRRVLAVIRGSATNQDGASNGLTAPSGPAQQRVIKRALADARLEPGDVDAVEGHGTGTLLGDPIEAQALLATYGRGRQGAPLYLGSVKSNIGHTQGAAGVAGVIKMVMAMRHRTLPSSLFAEKPTDQVDWSAGAVSLLTEARPWPGTGRPMRAGVSAFGISGTNAHVVLEEAPAPAPPAPAADGDGEPAVHAPVLPFVVSARDGETLRARAVHLRDLVRAQPALDLGSLARSLATTRSLLDERAAVVAADRDELLRGLDALGRDEPAAGLLTVAGRSAKSAASGLTAFMFTGQGSQRLGMGAQLYRHFPEFARHFDAACAHLDARLERPLRDVVFAAPGNAATAELDRTLFTQPALFAFETALFRLYESWGMVPDYLIGHSIGELAAVHAAGVLSLEDACALVAARARAMQDATPGGAMVSVRASESQVMEHLAGHEDRVGVAAVNGPESVVLSGDRETVLDIRRRLREAGLKTKQLRVSHAFHSPHMDGALTAVTELAATLTHRPPRIPVVSNLTGEVASLDELRSPGYWADHVRRAVRFHDGVRHLDGLGVTAYVEIGPAPVLASLVPDILAGQRAGDRAAVIPSLREGRPEERAVIDTLTLAHLKGLAADLSRLVPGAALVDLPTYPFQRRRYWLDSGDAPGAAGSTGAADGEHDFWSVVDGQDAGRLAAVLGVGEPEHTALATVLPALWAWHRQGSWRYRIGWEPLPDRVAPLRGRWLVAAPDGAPDEAAVAAALTECGARVARIALDAGRDGHDEALRRLRAVLDGEPTVDGVLVLLPAQRSPRETPGDPAALLLVLAEAGVRAPLWVAADAARLGHTDARALGAGHAGPGGIGVVELPPSTDQRTWRTVAAVLAAGPSGERVRVDGATASVRRLVRAPLGRGPRTGGWQPTGSVLVVGGTEGLGAHAARWVARNGASHLVLTGARPGDPASAVLEAELATLCARVTLLEGGLSAPGAAARIEAAVPGGEALTAVVHATADPALADLASAEEFADSRDLDAFVVFTPFADVFTDAARAAAVADLVARRRGGGRPVLAVAWGPWDEGDQAVAAGLGLRPVVPSLAVSVLREAVTTQEPFLVVADVEWERFAKATADRTDPLFSHLPEVVAALADTADGPGFSSEILHRLAEADRAGTEALLVDLLSRHAGAVLGHTAEDTVDPDTSLLDLGFSSLTLLELTNRLREATGIGIPATVVLDHPTPGGLARYLADELARAGAPEAVAGARS</sequence>
<dbReference type="PROSITE" id="PS00606">
    <property type="entry name" value="KS3_1"/>
    <property type="match status" value="1"/>
</dbReference>
<comment type="caution">
    <text evidence="11">The sequence shown here is derived from an EMBL/GenBank/DDBJ whole genome shotgun (WGS) entry which is preliminary data.</text>
</comment>
<dbReference type="Gene3D" id="3.40.47.10">
    <property type="match status" value="1"/>
</dbReference>
<dbReference type="GO" id="GO:0016747">
    <property type="term" value="F:acyltransferase activity, transferring groups other than amino-acyl groups"/>
    <property type="evidence" value="ECO:0007669"/>
    <property type="project" value="UniProtKB-ARBA"/>
</dbReference>
<dbReference type="InterPro" id="IPR013968">
    <property type="entry name" value="PKS_KR"/>
</dbReference>
<dbReference type="InterPro" id="IPR036736">
    <property type="entry name" value="ACP-like_sf"/>
</dbReference>
<evidence type="ECO:0000259" key="9">
    <source>
        <dbReference type="PROSITE" id="PS50075"/>
    </source>
</evidence>
<keyword evidence="7" id="KW-0012">Acyltransferase</keyword>
<evidence type="ECO:0000256" key="7">
    <source>
        <dbReference type="ARBA" id="ARBA00023315"/>
    </source>
</evidence>
<name>A0ABD5EX25_9ACTN</name>
<dbReference type="Pfam" id="PF16197">
    <property type="entry name" value="KAsynt_C_assoc"/>
    <property type="match status" value="1"/>
</dbReference>
<dbReference type="SUPFAM" id="SSF55048">
    <property type="entry name" value="Probable ACP-binding domain of malonyl-CoA ACP transacylase"/>
    <property type="match status" value="1"/>
</dbReference>
<dbReference type="SMART" id="SM00822">
    <property type="entry name" value="PKS_KR"/>
    <property type="match status" value="1"/>
</dbReference>
<dbReference type="Pfam" id="PF02801">
    <property type="entry name" value="Ketoacyl-synt_C"/>
    <property type="match status" value="1"/>
</dbReference>
<gene>
    <name evidence="11" type="ORF">RM877_31780</name>
</gene>
<keyword evidence="3" id="KW-0597">Phosphoprotein</keyword>
<reference evidence="12" key="1">
    <citation type="submission" date="2023-07" db="EMBL/GenBank/DDBJ databases">
        <title>30 novel species of actinomycetes from the DSMZ collection.</title>
        <authorList>
            <person name="Nouioui I."/>
        </authorList>
    </citation>
    <scope>NUCLEOTIDE SEQUENCE [LARGE SCALE GENOMIC DNA]</scope>
    <source>
        <strain evidence="12">DSM 41981</strain>
    </source>
</reference>
<keyword evidence="5" id="KW-0045">Antibiotic biosynthesis</keyword>
<dbReference type="PANTHER" id="PTHR43775">
    <property type="entry name" value="FATTY ACID SYNTHASE"/>
    <property type="match status" value="1"/>
</dbReference>
<dbReference type="InterPro" id="IPR057326">
    <property type="entry name" value="KR_dom"/>
</dbReference>
<dbReference type="Pfam" id="PF00550">
    <property type="entry name" value="PP-binding"/>
    <property type="match status" value="1"/>
</dbReference>
<dbReference type="InterPro" id="IPR014030">
    <property type="entry name" value="Ketoacyl_synth_N"/>
</dbReference>
<evidence type="ECO:0000256" key="6">
    <source>
        <dbReference type="ARBA" id="ARBA00023268"/>
    </source>
</evidence>
<dbReference type="Pfam" id="PF00109">
    <property type="entry name" value="ketoacyl-synt"/>
    <property type="match status" value="1"/>
</dbReference>
<evidence type="ECO:0000256" key="5">
    <source>
        <dbReference type="ARBA" id="ARBA00023194"/>
    </source>
</evidence>
<dbReference type="PROSITE" id="PS50075">
    <property type="entry name" value="CARRIER"/>
    <property type="match status" value="1"/>
</dbReference>
<dbReference type="SUPFAM" id="SSF52151">
    <property type="entry name" value="FabD/lysophospholipase-like"/>
    <property type="match status" value="1"/>
</dbReference>
<dbReference type="InterPro" id="IPR041618">
    <property type="entry name" value="PKS_DE"/>
</dbReference>
<keyword evidence="4" id="KW-0808">Transferase</keyword>
<feature type="domain" description="Ketosynthase family 3 (KS3)" evidence="10">
    <location>
        <begin position="33"/>
        <end position="458"/>
    </location>
</feature>
<dbReference type="Gene3D" id="3.40.50.720">
    <property type="entry name" value="NAD(P)-binding Rossmann-like Domain"/>
    <property type="match status" value="1"/>
</dbReference>
<organism evidence="11 12">
    <name type="scientific">Streptomyces doudnae</name>
    <dbReference type="NCBI Taxonomy" id="3075536"/>
    <lineage>
        <taxon>Bacteria</taxon>
        <taxon>Bacillati</taxon>
        <taxon>Actinomycetota</taxon>
        <taxon>Actinomycetes</taxon>
        <taxon>Kitasatosporales</taxon>
        <taxon>Streptomycetaceae</taxon>
        <taxon>Streptomyces</taxon>
    </lineage>
</organism>
<dbReference type="SMART" id="SM00823">
    <property type="entry name" value="PKS_PP"/>
    <property type="match status" value="1"/>
</dbReference>
<dbReference type="PROSITE" id="PS00012">
    <property type="entry name" value="PHOSPHOPANTETHEINE"/>
    <property type="match status" value="1"/>
</dbReference>
<dbReference type="Gene3D" id="1.10.1200.10">
    <property type="entry name" value="ACP-like"/>
    <property type="match status" value="1"/>
</dbReference>
<dbReference type="InterPro" id="IPR050091">
    <property type="entry name" value="PKS_NRPS_Biosynth_Enz"/>
</dbReference>
<dbReference type="PANTHER" id="PTHR43775:SF51">
    <property type="entry name" value="INACTIVE PHENOLPHTHIOCEROL SYNTHESIS POLYKETIDE SYNTHASE TYPE I PKS1-RELATED"/>
    <property type="match status" value="1"/>
</dbReference>
<dbReference type="CDD" id="cd00833">
    <property type="entry name" value="PKS"/>
    <property type="match status" value="1"/>
</dbReference>
<evidence type="ECO:0000256" key="4">
    <source>
        <dbReference type="ARBA" id="ARBA00022679"/>
    </source>
</evidence>
<dbReference type="EMBL" id="JAVRES010000024">
    <property type="protein sequence ID" value="MDT0439253.1"/>
    <property type="molecule type" value="Genomic_DNA"/>
</dbReference>
<dbReference type="Gene3D" id="3.30.70.3290">
    <property type="match status" value="1"/>
</dbReference>
<dbReference type="InterPro" id="IPR020806">
    <property type="entry name" value="PKS_PP-bd"/>
</dbReference>
<dbReference type="FunFam" id="3.40.366.10:FF:000002">
    <property type="entry name" value="Probable polyketide synthase 2"/>
    <property type="match status" value="1"/>
</dbReference>
<dbReference type="InterPro" id="IPR015083">
    <property type="entry name" value="NorB/c/GfsB-D-like_docking"/>
</dbReference>
<evidence type="ECO:0000256" key="3">
    <source>
        <dbReference type="ARBA" id="ARBA00022553"/>
    </source>
</evidence>
<dbReference type="InterPro" id="IPR016039">
    <property type="entry name" value="Thiolase-like"/>
</dbReference>
<evidence type="ECO:0000313" key="12">
    <source>
        <dbReference type="Proteomes" id="UP001183535"/>
    </source>
</evidence>
<dbReference type="Proteomes" id="UP001183535">
    <property type="component" value="Unassembled WGS sequence"/>
</dbReference>
<evidence type="ECO:0000313" key="11">
    <source>
        <dbReference type="EMBL" id="MDT0439253.1"/>
    </source>
</evidence>
<dbReference type="SUPFAM" id="SSF47336">
    <property type="entry name" value="ACP-like"/>
    <property type="match status" value="1"/>
</dbReference>
<accession>A0ABD5EX25</accession>
<dbReference type="SMART" id="SM00825">
    <property type="entry name" value="PKS_KS"/>
    <property type="match status" value="1"/>
</dbReference>
<dbReference type="Pfam" id="PF00698">
    <property type="entry name" value="Acyl_transf_1"/>
    <property type="match status" value="1"/>
</dbReference>
<dbReference type="Gene3D" id="6.10.140.1830">
    <property type="match status" value="1"/>
</dbReference>
<dbReference type="InterPro" id="IPR001227">
    <property type="entry name" value="Ac_transferase_dom_sf"/>
</dbReference>
<dbReference type="InterPro" id="IPR016036">
    <property type="entry name" value="Malonyl_transacylase_ACP-bd"/>
</dbReference>
<dbReference type="FunFam" id="3.40.47.10:FF:000019">
    <property type="entry name" value="Polyketide synthase type I"/>
    <property type="match status" value="1"/>
</dbReference>
<dbReference type="RefSeq" id="WP_311638809.1">
    <property type="nucleotide sequence ID" value="NZ_JAVRES010000024.1"/>
</dbReference>
<dbReference type="InterPro" id="IPR014043">
    <property type="entry name" value="Acyl_transferase_dom"/>
</dbReference>
<dbReference type="GO" id="GO:0031177">
    <property type="term" value="F:phosphopantetheine binding"/>
    <property type="evidence" value="ECO:0007669"/>
    <property type="project" value="UniProtKB-ARBA"/>
</dbReference>
<dbReference type="CDD" id="cd08952">
    <property type="entry name" value="KR_1_SDR_x"/>
    <property type="match status" value="1"/>
</dbReference>
<dbReference type="PROSITE" id="PS52004">
    <property type="entry name" value="KS3_2"/>
    <property type="match status" value="1"/>
</dbReference>
<proteinExistence type="predicted"/>
<dbReference type="InterPro" id="IPR036291">
    <property type="entry name" value="NAD(P)-bd_dom_sf"/>
</dbReference>
<protein>
    <submittedName>
        <fullName evidence="11">Beta-ketoacyl synthase N-terminal-like domain-containing protein</fullName>
    </submittedName>
</protein>
<evidence type="ECO:0000256" key="2">
    <source>
        <dbReference type="ARBA" id="ARBA00022450"/>
    </source>
</evidence>
<feature type="domain" description="Carrier" evidence="9">
    <location>
        <begin position="1430"/>
        <end position="1505"/>
    </location>
</feature>
<keyword evidence="6" id="KW-0511">Multifunctional enzyme</keyword>
<evidence type="ECO:0000259" key="10">
    <source>
        <dbReference type="PROSITE" id="PS52004"/>
    </source>
</evidence>